<name>A0A0A9G065_ARUDO</name>
<reference evidence="1" key="2">
    <citation type="journal article" date="2015" name="Data Brief">
        <title>Shoot transcriptome of the giant reed, Arundo donax.</title>
        <authorList>
            <person name="Barrero R.A."/>
            <person name="Guerrero F.D."/>
            <person name="Moolhuijzen P."/>
            <person name="Goolsby J.A."/>
            <person name="Tidwell J."/>
            <person name="Bellgard S.E."/>
            <person name="Bellgard M.I."/>
        </authorList>
    </citation>
    <scope>NUCLEOTIDE SEQUENCE</scope>
    <source>
        <tissue evidence="1">Shoot tissue taken approximately 20 cm above the soil surface</tissue>
    </source>
</reference>
<reference evidence="1" key="1">
    <citation type="submission" date="2014-09" db="EMBL/GenBank/DDBJ databases">
        <authorList>
            <person name="Magalhaes I.L.F."/>
            <person name="Oliveira U."/>
            <person name="Santos F.R."/>
            <person name="Vidigal T.H.D.A."/>
            <person name="Brescovit A.D."/>
            <person name="Santos A.J."/>
        </authorList>
    </citation>
    <scope>NUCLEOTIDE SEQUENCE</scope>
    <source>
        <tissue evidence="1">Shoot tissue taken approximately 20 cm above the soil surface</tissue>
    </source>
</reference>
<proteinExistence type="predicted"/>
<organism evidence="1">
    <name type="scientific">Arundo donax</name>
    <name type="common">Giant reed</name>
    <name type="synonym">Donax arundinaceus</name>
    <dbReference type="NCBI Taxonomy" id="35708"/>
    <lineage>
        <taxon>Eukaryota</taxon>
        <taxon>Viridiplantae</taxon>
        <taxon>Streptophyta</taxon>
        <taxon>Embryophyta</taxon>
        <taxon>Tracheophyta</taxon>
        <taxon>Spermatophyta</taxon>
        <taxon>Magnoliopsida</taxon>
        <taxon>Liliopsida</taxon>
        <taxon>Poales</taxon>
        <taxon>Poaceae</taxon>
        <taxon>PACMAD clade</taxon>
        <taxon>Arundinoideae</taxon>
        <taxon>Arundineae</taxon>
        <taxon>Arundo</taxon>
    </lineage>
</organism>
<dbReference type="EMBL" id="GBRH01181032">
    <property type="protein sequence ID" value="JAE16864.1"/>
    <property type="molecule type" value="Transcribed_RNA"/>
</dbReference>
<protein>
    <submittedName>
        <fullName evidence="1">Uncharacterized protein</fullName>
    </submittedName>
</protein>
<evidence type="ECO:0000313" key="1">
    <source>
        <dbReference type="EMBL" id="JAE16864.1"/>
    </source>
</evidence>
<dbReference type="AlphaFoldDB" id="A0A0A9G065"/>
<accession>A0A0A9G065</accession>
<sequence>MYAIAFLRHFHLPFSPPVHFDLACTIAGWDVPLYYTHFPLVLDQCLYGIQSSSPDAEFCLSISFQFLPLAIV</sequence>